<dbReference type="EMBL" id="OIVN01006359">
    <property type="protein sequence ID" value="SPD31400.1"/>
    <property type="molecule type" value="Genomic_DNA"/>
</dbReference>
<dbReference type="AlphaFoldDB" id="A0A2N9J4G1"/>
<proteinExistence type="predicted"/>
<evidence type="ECO:0000313" key="1">
    <source>
        <dbReference type="EMBL" id="SPD31400.1"/>
    </source>
</evidence>
<name>A0A2N9J4G1_FAGSY</name>
<protein>
    <submittedName>
        <fullName evidence="1">Uncharacterized protein</fullName>
    </submittedName>
</protein>
<accession>A0A2N9J4G1</accession>
<gene>
    <name evidence="1" type="ORF">FSB_LOCUS59282</name>
</gene>
<organism evidence="1">
    <name type="scientific">Fagus sylvatica</name>
    <name type="common">Beechnut</name>
    <dbReference type="NCBI Taxonomy" id="28930"/>
    <lineage>
        <taxon>Eukaryota</taxon>
        <taxon>Viridiplantae</taxon>
        <taxon>Streptophyta</taxon>
        <taxon>Embryophyta</taxon>
        <taxon>Tracheophyta</taxon>
        <taxon>Spermatophyta</taxon>
        <taxon>Magnoliopsida</taxon>
        <taxon>eudicotyledons</taxon>
        <taxon>Gunneridae</taxon>
        <taxon>Pentapetalae</taxon>
        <taxon>rosids</taxon>
        <taxon>fabids</taxon>
        <taxon>Fagales</taxon>
        <taxon>Fagaceae</taxon>
        <taxon>Fagus</taxon>
    </lineage>
</organism>
<reference evidence="1" key="1">
    <citation type="submission" date="2018-02" db="EMBL/GenBank/DDBJ databases">
        <authorList>
            <person name="Cohen D.B."/>
            <person name="Kent A.D."/>
        </authorList>
    </citation>
    <scope>NUCLEOTIDE SEQUENCE</scope>
</reference>
<sequence>MYGSAGTSGWGKIGEIDTASGCELPRVDFTFVYGTFHVILTPSSPFGLSSPPPRTSLV</sequence>